<dbReference type="GO" id="GO:0008176">
    <property type="term" value="F:tRNA (guanine(46)-N7)-methyltransferase activity"/>
    <property type="evidence" value="ECO:0007669"/>
    <property type="project" value="UniProtKB-UniRule"/>
</dbReference>
<dbReference type="CDD" id="cd02440">
    <property type="entry name" value="AdoMet_MTases"/>
    <property type="match status" value="1"/>
</dbReference>
<sequence length="246" mass="28655">MGKNKLAKFAEMATFDHVIQAPYNKHDHHDHELKGKWSSNFFKNDDPIILELGCGKGEYSVALAEFFPDRNFVGVDIKGARMWRGAKQAYEKGVRNVGFIRTNIEIVDTFFAAGEVDEIWLTFPDPQMKKHTKRLTSTNFMERYKRFLKPNGIIHLKTDSNFQYQYTLAMVQENGLNILAQTDDLYASSLLDDVLSIQTFYEKQWRERGLLIKYLAFQLDPNKPLREPDVEIEKDPYRSFGRSARE</sequence>
<keyword evidence="5 7" id="KW-0949">S-adenosyl-L-methionine</keyword>
<dbReference type="RefSeq" id="WP_093918277.1">
    <property type="nucleotide sequence ID" value="NZ_FONW01000001.1"/>
</dbReference>
<organism evidence="8 9">
    <name type="scientific">Sunxiuqinia elliptica</name>
    <dbReference type="NCBI Taxonomy" id="655355"/>
    <lineage>
        <taxon>Bacteria</taxon>
        <taxon>Pseudomonadati</taxon>
        <taxon>Bacteroidota</taxon>
        <taxon>Bacteroidia</taxon>
        <taxon>Marinilabiliales</taxon>
        <taxon>Prolixibacteraceae</taxon>
        <taxon>Sunxiuqinia</taxon>
    </lineage>
</organism>
<dbReference type="InterPro" id="IPR055361">
    <property type="entry name" value="tRNA_methyltr_TrmB_bact"/>
</dbReference>
<proteinExistence type="inferred from homology"/>
<comment type="function">
    <text evidence="2 7">Catalyzes the formation of N(7)-methylguanine at position 46 (m7G46) in tRNA.</text>
</comment>
<evidence type="ECO:0000313" key="8">
    <source>
        <dbReference type="EMBL" id="SFE61086.1"/>
    </source>
</evidence>
<keyword evidence="9" id="KW-1185">Reference proteome</keyword>
<keyword evidence="6 7" id="KW-0819">tRNA processing</keyword>
<reference evidence="8 9" key="1">
    <citation type="submission" date="2016-10" db="EMBL/GenBank/DDBJ databases">
        <authorList>
            <person name="de Groot N.N."/>
        </authorList>
    </citation>
    <scope>NUCLEOTIDE SEQUENCE [LARGE SCALE GENOMIC DNA]</scope>
    <source>
        <strain evidence="8 9">CGMCC 1.9156</strain>
    </source>
</reference>
<feature type="binding site" evidence="7">
    <location>
        <position position="125"/>
    </location>
    <ligand>
        <name>S-adenosyl-L-methionine</name>
        <dbReference type="ChEBI" id="CHEBI:59789"/>
    </ligand>
</feature>
<dbReference type="UniPathway" id="UPA00989"/>
<dbReference type="GO" id="GO:0043527">
    <property type="term" value="C:tRNA methyltransferase complex"/>
    <property type="evidence" value="ECO:0007669"/>
    <property type="project" value="TreeGrafter"/>
</dbReference>
<comment type="catalytic activity">
    <reaction evidence="1 7">
        <text>guanosine(46) in tRNA + S-adenosyl-L-methionine = N(7)-methylguanosine(46) in tRNA + S-adenosyl-L-homocysteine</text>
        <dbReference type="Rhea" id="RHEA:42708"/>
        <dbReference type="Rhea" id="RHEA-COMP:10188"/>
        <dbReference type="Rhea" id="RHEA-COMP:10189"/>
        <dbReference type="ChEBI" id="CHEBI:57856"/>
        <dbReference type="ChEBI" id="CHEBI:59789"/>
        <dbReference type="ChEBI" id="CHEBI:74269"/>
        <dbReference type="ChEBI" id="CHEBI:74480"/>
        <dbReference type="EC" id="2.1.1.33"/>
    </reaction>
</comment>
<feature type="binding site" evidence="7">
    <location>
        <position position="159"/>
    </location>
    <ligand>
        <name>substrate</name>
    </ligand>
</feature>
<dbReference type="NCBIfam" id="TIGR00091">
    <property type="entry name" value="tRNA (guanosine(46)-N7)-methyltransferase TrmB"/>
    <property type="match status" value="1"/>
</dbReference>
<evidence type="ECO:0000313" key="9">
    <source>
        <dbReference type="Proteomes" id="UP000198964"/>
    </source>
</evidence>
<accession>A0A1I2BY40</accession>
<evidence type="ECO:0000256" key="7">
    <source>
        <dbReference type="HAMAP-Rule" id="MF_01057"/>
    </source>
</evidence>
<dbReference type="EC" id="2.1.1.33" evidence="7"/>
<keyword evidence="4 7" id="KW-0808">Transferase</keyword>
<dbReference type="PROSITE" id="PS51625">
    <property type="entry name" value="SAM_MT_TRMB"/>
    <property type="match status" value="1"/>
</dbReference>
<protein>
    <recommendedName>
        <fullName evidence="7">tRNA (guanine-N(7)-)-methyltransferase</fullName>
        <ecNumber evidence="7">2.1.1.33</ecNumber>
    </recommendedName>
    <alternativeName>
        <fullName evidence="7">tRNA (guanine(46)-N(7))-methyltransferase</fullName>
    </alternativeName>
    <alternativeName>
        <fullName evidence="7">tRNA(m7G46)-methyltransferase</fullName>
    </alternativeName>
</protein>
<evidence type="ECO:0000256" key="3">
    <source>
        <dbReference type="ARBA" id="ARBA00022603"/>
    </source>
</evidence>
<dbReference type="STRING" id="655355.SAMN05216283_101547"/>
<keyword evidence="3 7" id="KW-0489">Methyltransferase</keyword>
<name>A0A1I2BY40_9BACT</name>
<comment type="similarity">
    <text evidence="7">Belongs to the class I-like SAM-binding methyltransferase superfamily. TrmB family.</text>
</comment>
<dbReference type="Pfam" id="PF02390">
    <property type="entry name" value="Methyltransf_4"/>
    <property type="match status" value="1"/>
</dbReference>
<evidence type="ECO:0000256" key="6">
    <source>
        <dbReference type="ARBA" id="ARBA00022694"/>
    </source>
</evidence>
<dbReference type="Gene3D" id="3.40.50.150">
    <property type="entry name" value="Vaccinia Virus protein VP39"/>
    <property type="match status" value="1"/>
</dbReference>
<dbReference type="PANTHER" id="PTHR23417:SF14">
    <property type="entry name" value="PENTACOTRIPEPTIDE-REPEAT REGION OF PRORP DOMAIN-CONTAINING PROTEIN"/>
    <property type="match status" value="1"/>
</dbReference>
<evidence type="ECO:0000256" key="5">
    <source>
        <dbReference type="ARBA" id="ARBA00022691"/>
    </source>
</evidence>
<dbReference type="Proteomes" id="UP000198964">
    <property type="component" value="Unassembled WGS sequence"/>
</dbReference>
<dbReference type="InterPro" id="IPR003358">
    <property type="entry name" value="tRNA_(Gua-N-7)_MeTrfase_Trmb"/>
</dbReference>
<feature type="binding site" evidence="7">
    <location>
        <position position="51"/>
    </location>
    <ligand>
        <name>S-adenosyl-L-methionine</name>
        <dbReference type="ChEBI" id="CHEBI:59789"/>
    </ligand>
</feature>
<feature type="binding site" evidence="7">
    <location>
        <position position="103"/>
    </location>
    <ligand>
        <name>S-adenosyl-L-methionine</name>
        <dbReference type="ChEBI" id="CHEBI:59789"/>
    </ligand>
</feature>
<comment type="pathway">
    <text evidence="7">tRNA modification; N(7)-methylguanine-tRNA biosynthesis.</text>
</comment>
<dbReference type="EMBL" id="FONW01000001">
    <property type="protein sequence ID" value="SFE61086.1"/>
    <property type="molecule type" value="Genomic_DNA"/>
</dbReference>
<dbReference type="AlphaFoldDB" id="A0A1I2BY40"/>
<dbReference type="SUPFAM" id="SSF53335">
    <property type="entry name" value="S-adenosyl-L-methionine-dependent methyltransferases"/>
    <property type="match status" value="1"/>
</dbReference>
<comment type="caution">
    <text evidence="7">Lacks conserved residue(s) required for the propagation of feature annotation.</text>
</comment>
<dbReference type="HAMAP" id="MF_01057">
    <property type="entry name" value="tRNA_methyltr_TrmB"/>
    <property type="match status" value="1"/>
</dbReference>
<evidence type="ECO:0000256" key="1">
    <source>
        <dbReference type="ARBA" id="ARBA00000142"/>
    </source>
</evidence>
<feature type="binding site" evidence="7">
    <location>
        <begin position="199"/>
        <end position="202"/>
    </location>
    <ligand>
        <name>substrate</name>
    </ligand>
</feature>
<evidence type="ECO:0000256" key="2">
    <source>
        <dbReference type="ARBA" id="ARBA00003015"/>
    </source>
</evidence>
<gene>
    <name evidence="7" type="primary">trmB</name>
    <name evidence="8" type="ORF">SAMN05216283_101547</name>
</gene>
<dbReference type="NCBIfam" id="NF001080">
    <property type="entry name" value="PRK00121.2-2"/>
    <property type="match status" value="1"/>
</dbReference>
<evidence type="ECO:0000256" key="4">
    <source>
        <dbReference type="ARBA" id="ARBA00022679"/>
    </source>
</evidence>
<dbReference type="PANTHER" id="PTHR23417">
    <property type="entry name" value="3-DEOXY-D-MANNO-OCTULOSONIC-ACID TRANSFERASE/TRNA GUANINE-N 7 - -METHYLTRANSFERASE"/>
    <property type="match status" value="1"/>
</dbReference>
<feature type="binding site" evidence="7">
    <location>
        <position position="76"/>
    </location>
    <ligand>
        <name>S-adenosyl-L-methionine</name>
        <dbReference type="ChEBI" id="CHEBI:59789"/>
    </ligand>
</feature>
<dbReference type="InterPro" id="IPR029063">
    <property type="entry name" value="SAM-dependent_MTases_sf"/>
</dbReference>